<dbReference type="AlphaFoldDB" id="A0AAV4VGZ9"/>
<gene>
    <name evidence="1" type="ORF">CDAR_5671</name>
</gene>
<proteinExistence type="predicted"/>
<accession>A0AAV4VGZ9</accession>
<comment type="caution">
    <text evidence="1">The sequence shown here is derived from an EMBL/GenBank/DDBJ whole genome shotgun (WGS) entry which is preliminary data.</text>
</comment>
<sequence>MKSTLGKLNLKSSSPDTHIASTSRYLLSDGTASKKHAATSTPSNGVQANWHFREILTHTHSFVSPKYSCFLYSSSMTSRSTNESLQDPTPEFKVEFR</sequence>
<dbReference type="EMBL" id="BPLQ01013027">
    <property type="protein sequence ID" value="GIY69249.1"/>
    <property type="molecule type" value="Genomic_DNA"/>
</dbReference>
<dbReference type="Proteomes" id="UP001054837">
    <property type="component" value="Unassembled WGS sequence"/>
</dbReference>
<protein>
    <submittedName>
        <fullName evidence="1">Uncharacterized protein</fullName>
    </submittedName>
</protein>
<evidence type="ECO:0000313" key="2">
    <source>
        <dbReference type="Proteomes" id="UP001054837"/>
    </source>
</evidence>
<reference evidence="1 2" key="1">
    <citation type="submission" date="2021-06" db="EMBL/GenBank/DDBJ databases">
        <title>Caerostris darwini draft genome.</title>
        <authorList>
            <person name="Kono N."/>
            <person name="Arakawa K."/>
        </authorList>
    </citation>
    <scope>NUCLEOTIDE SEQUENCE [LARGE SCALE GENOMIC DNA]</scope>
</reference>
<organism evidence="1 2">
    <name type="scientific">Caerostris darwini</name>
    <dbReference type="NCBI Taxonomy" id="1538125"/>
    <lineage>
        <taxon>Eukaryota</taxon>
        <taxon>Metazoa</taxon>
        <taxon>Ecdysozoa</taxon>
        <taxon>Arthropoda</taxon>
        <taxon>Chelicerata</taxon>
        <taxon>Arachnida</taxon>
        <taxon>Araneae</taxon>
        <taxon>Araneomorphae</taxon>
        <taxon>Entelegynae</taxon>
        <taxon>Araneoidea</taxon>
        <taxon>Araneidae</taxon>
        <taxon>Caerostris</taxon>
    </lineage>
</organism>
<keyword evidence="2" id="KW-1185">Reference proteome</keyword>
<name>A0AAV4VGZ9_9ARAC</name>
<evidence type="ECO:0000313" key="1">
    <source>
        <dbReference type="EMBL" id="GIY69249.1"/>
    </source>
</evidence>